<dbReference type="EMBL" id="JJML01000064">
    <property type="protein sequence ID" value="KGF71567.1"/>
    <property type="molecule type" value="Genomic_DNA"/>
</dbReference>
<dbReference type="AlphaFoldDB" id="A0A098TM25"/>
<protein>
    <submittedName>
        <fullName evidence="2">Uncharacterized protein</fullName>
    </submittedName>
</protein>
<evidence type="ECO:0000313" key="2">
    <source>
        <dbReference type="EMBL" id="KGF73359.1"/>
    </source>
</evidence>
<name>A0A098TM25_9CYAN</name>
<dbReference type="EMBL" id="JJML01000009">
    <property type="protein sequence ID" value="KGF73359.1"/>
    <property type="molecule type" value="Genomic_DNA"/>
</dbReference>
<organism evidence="2 3">
    <name type="scientific">Neosynechococcus sphagnicola sy1</name>
    <dbReference type="NCBI Taxonomy" id="1497020"/>
    <lineage>
        <taxon>Bacteria</taxon>
        <taxon>Bacillati</taxon>
        <taxon>Cyanobacteriota</taxon>
        <taxon>Cyanophyceae</taxon>
        <taxon>Neosynechococcales</taxon>
        <taxon>Neosynechococcaceae</taxon>
        <taxon>Neosynechococcus</taxon>
    </lineage>
</organism>
<reference evidence="2 3" key="1">
    <citation type="journal article" date="2014" name="Mol. Ecol.">
        <title>Evolution of Synechococcus.</title>
        <authorList>
            <person name="Dvorak P."/>
            <person name="Casamatta D."/>
            <person name="Hasler P."/>
            <person name="Poulickova A."/>
            <person name="Ondrej V."/>
            <person name="Sanges R."/>
        </authorList>
    </citation>
    <scope>NUCLEOTIDE SEQUENCE [LARGE SCALE GENOMIC DNA]</scope>
    <source>
        <strain evidence="2 3">CAUP A 1101</strain>
    </source>
</reference>
<dbReference type="STRING" id="1497020.DO97_17530"/>
<comment type="caution">
    <text evidence="2">The sequence shown here is derived from an EMBL/GenBank/DDBJ whole genome shotgun (WGS) entry which is preliminary data.</text>
</comment>
<keyword evidence="3" id="KW-1185">Reference proteome</keyword>
<proteinExistence type="predicted"/>
<accession>A0A098TM25</accession>
<evidence type="ECO:0000313" key="3">
    <source>
        <dbReference type="Proteomes" id="UP000030170"/>
    </source>
</evidence>
<evidence type="ECO:0000313" key="1">
    <source>
        <dbReference type="EMBL" id="KGF71567.1"/>
    </source>
</evidence>
<sequence>MTFFVRLPESSRIINLDGIREIKIIDELDGLCLKWHEYSLMLSGGDRSAVLNAIARADPAQFPDFPFDQEVEPDHPF</sequence>
<dbReference type="Proteomes" id="UP000030170">
    <property type="component" value="Unassembled WGS sequence"/>
</dbReference>
<gene>
    <name evidence="1" type="ORF">DO97_17530</name>
    <name evidence="2" type="ORF">DO97_21435</name>
</gene>
<dbReference type="RefSeq" id="WP_036531668.1">
    <property type="nucleotide sequence ID" value="NZ_JJML01000009.1"/>
</dbReference>